<proteinExistence type="inferred from homology"/>
<evidence type="ECO:0000256" key="3">
    <source>
        <dbReference type="RuleBase" id="RU000363"/>
    </source>
</evidence>
<keyword evidence="4" id="KW-1185">Reference proteome</keyword>
<dbReference type="PRINTS" id="PR00081">
    <property type="entry name" value="GDHRDH"/>
</dbReference>
<dbReference type="PANTHER" id="PTHR43899">
    <property type="entry name" value="RH59310P"/>
    <property type="match status" value="1"/>
</dbReference>
<evidence type="ECO:0000313" key="4">
    <source>
        <dbReference type="Proteomes" id="UP000695022"/>
    </source>
</evidence>
<dbReference type="PRINTS" id="PR00080">
    <property type="entry name" value="SDRFAMILY"/>
</dbReference>
<dbReference type="Gene3D" id="3.40.50.720">
    <property type="entry name" value="NAD(P)-binding Rossmann-like Domain"/>
    <property type="match status" value="1"/>
</dbReference>
<name>A0ABM1EXA7_PRICU</name>
<evidence type="ECO:0000313" key="5">
    <source>
        <dbReference type="RefSeq" id="XP_014676828.1"/>
    </source>
</evidence>
<dbReference type="CDD" id="cd05356">
    <property type="entry name" value="17beta-HSD1_like_SDR_c"/>
    <property type="match status" value="1"/>
</dbReference>
<dbReference type="InterPro" id="IPR036291">
    <property type="entry name" value="NAD(P)-bd_dom_sf"/>
</dbReference>
<dbReference type="Pfam" id="PF00106">
    <property type="entry name" value="adh_short"/>
    <property type="match status" value="1"/>
</dbReference>
<organism evidence="4 5">
    <name type="scientific">Priapulus caudatus</name>
    <name type="common">Priapulid worm</name>
    <dbReference type="NCBI Taxonomy" id="37621"/>
    <lineage>
        <taxon>Eukaryota</taxon>
        <taxon>Metazoa</taxon>
        <taxon>Ecdysozoa</taxon>
        <taxon>Scalidophora</taxon>
        <taxon>Priapulida</taxon>
        <taxon>Priapulimorpha</taxon>
        <taxon>Priapulimorphida</taxon>
        <taxon>Priapulidae</taxon>
        <taxon>Priapulus</taxon>
    </lineage>
</organism>
<keyword evidence="2" id="KW-0560">Oxidoreductase</keyword>
<dbReference type="InterPro" id="IPR002347">
    <property type="entry name" value="SDR_fam"/>
</dbReference>
<dbReference type="SUPFAM" id="SSF51735">
    <property type="entry name" value="NAD(P)-binding Rossmann-fold domains"/>
    <property type="match status" value="1"/>
</dbReference>
<sequence length="266" mass="29646">MMGALDFTNRIKQMGATDGIGKQYALQLAEQGLNIVLIGRSPEKLKATESEVRMRSNVQVKTVVVDYSGGREIYDDVERELAGLEIGVLVNNVGMGYARMSEFLDMERDLHLRMLNVNMMSCVAMTYIVLPQMVERKRGLVINIASLAGVVPHPFVATYSATKVFVCFFSRILKQEYKEKGIQFQLVTPGFVSTNMTSQRDVSAGCPTAETYVRSAIATVGLQSRTAGYLMHDLFGAAIQLYSERALLKELKNEMIKFKAKQCKSE</sequence>
<gene>
    <name evidence="5" type="primary">LOC106816725</name>
</gene>
<accession>A0ABM1EXA7</accession>
<evidence type="ECO:0000256" key="1">
    <source>
        <dbReference type="ARBA" id="ARBA00006484"/>
    </source>
</evidence>
<reference evidence="5" key="1">
    <citation type="submission" date="2025-08" db="UniProtKB">
        <authorList>
            <consortium name="RefSeq"/>
        </authorList>
    </citation>
    <scope>IDENTIFICATION</scope>
</reference>
<comment type="similarity">
    <text evidence="1 3">Belongs to the short-chain dehydrogenases/reductases (SDR) family.</text>
</comment>
<dbReference type="GeneID" id="106816725"/>
<dbReference type="Proteomes" id="UP000695022">
    <property type="component" value="Unplaced"/>
</dbReference>
<dbReference type="InterPro" id="IPR051019">
    <property type="entry name" value="VLCFA-Steroid_DH"/>
</dbReference>
<protein>
    <submittedName>
        <fullName evidence="5">Very-long-chain 3-oxoacyl-CoA reductase-like</fullName>
    </submittedName>
</protein>
<evidence type="ECO:0000256" key="2">
    <source>
        <dbReference type="ARBA" id="ARBA00023002"/>
    </source>
</evidence>
<dbReference type="RefSeq" id="XP_014676828.1">
    <property type="nucleotide sequence ID" value="XM_014821342.1"/>
</dbReference>
<dbReference type="PANTHER" id="PTHR43899:SF13">
    <property type="entry name" value="RH59310P"/>
    <property type="match status" value="1"/>
</dbReference>
<dbReference type="PIRSF" id="PIRSF000126">
    <property type="entry name" value="11-beta-HSD1"/>
    <property type="match status" value="1"/>
</dbReference>